<keyword evidence="4" id="KW-1185">Reference proteome</keyword>
<organism evidence="3 4">
    <name type="scientific">Cuscuta campestris</name>
    <dbReference type="NCBI Taxonomy" id="132261"/>
    <lineage>
        <taxon>Eukaryota</taxon>
        <taxon>Viridiplantae</taxon>
        <taxon>Streptophyta</taxon>
        <taxon>Embryophyta</taxon>
        <taxon>Tracheophyta</taxon>
        <taxon>Spermatophyta</taxon>
        <taxon>Magnoliopsida</taxon>
        <taxon>eudicotyledons</taxon>
        <taxon>Gunneridae</taxon>
        <taxon>Pentapetalae</taxon>
        <taxon>asterids</taxon>
        <taxon>lamiids</taxon>
        <taxon>Solanales</taxon>
        <taxon>Convolvulaceae</taxon>
        <taxon>Cuscuteae</taxon>
        <taxon>Cuscuta</taxon>
        <taxon>Cuscuta subgen. Grammica</taxon>
        <taxon>Cuscuta sect. Cleistogrammica</taxon>
    </lineage>
</organism>
<feature type="signal peptide" evidence="2">
    <location>
        <begin position="1"/>
        <end position="27"/>
    </location>
</feature>
<dbReference type="Proteomes" id="UP000595140">
    <property type="component" value="Unassembled WGS sequence"/>
</dbReference>
<evidence type="ECO:0000256" key="1">
    <source>
        <dbReference type="SAM" id="MobiDB-lite"/>
    </source>
</evidence>
<feature type="region of interest" description="Disordered" evidence="1">
    <location>
        <begin position="78"/>
        <end position="99"/>
    </location>
</feature>
<evidence type="ECO:0000313" key="3">
    <source>
        <dbReference type="EMBL" id="VFQ59997.1"/>
    </source>
</evidence>
<keyword evidence="2" id="KW-0732">Signal</keyword>
<dbReference type="EMBL" id="OOIL02000093">
    <property type="protein sequence ID" value="VFQ59997.1"/>
    <property type="molecule type" value="Genomic_DNA"/>
</dbReference>
<evidence type="ECO:0000256" key="2">
    <source>
        <dbReference type="SAM" id="SignalP"/>
    </source>
</evidence>
<evidence type="ECO:0000313" key="4">
    <source>
        <dbReference type="Proteomes" id="UP000595140"/>
    </source>
</evidence>
<feature type="chain" id="PRO_5019858396" description="Secreted protein" evidence="2">
    <location>
        <begin position="28"/>
        <end position="127"/>
    </location>
</feature>
<name>A0A484K9U9_9ASTE</name>
<gene>
    <name evidence="3" type="ORF">CCAM_LOCUS1773</name>
</gene>
<accession>A0A484K9U9</accession>
<sequence>MFVGMVWNCAANLKILLIALIFRLCYCSSVPPCSGYLFLCNRSPLLPRCLIKSAASLSTTATCSRSREWPWLGSSDLALATTPRGSPAAPPPNSATAGAKPPSLVTLFAPLQKLVTPLLRDGAASTL</sequence>
<evidence type="ECO:0008006" key="5">
    <source>
        <dbReference type="Google" id="ProtNLM"/>
    </source>
</evidence>
<dbReference type="AlphaFoldDB" id="A0A484K9U9"/>
<proteinExistence type="predicted"/>
<reference evidence="3 4" key="1">
    <citation type="submission" date="2018-04" db="EMBL/GenBank/DDBJ databases">
        <authorList>
            <person name="Vogel A."/>
        </authorList>
    </citation>
    <scope>NUCLEOTIDE SEQUENCE [LARGE SCALE GENOMIC DNA]</scope>
</reference>
<protein>
    <recommendedName>
        <fullName evidence="5">Secreted protein</fullName>
    </recommendedName>
</protein>